<dbReference type="Pfam" id="PF13426">
    <property type="entry name" value="PAS_9"/>
    <property type="match status" value="1"/>
</dbReference>
<dbReference type="InterPro" id="IPR035965">
    <property type="entry name" value="PAS-like_dom_sf"/>
</dbReference>
<dbReference type="RefSeq" id="WP_380061269.1">
    <property type="nucleotide sequence ID" value="NZ_JBHSEI010000005.1"/>
</dbReference>
<dbReference type="CDD" id="cd00130">
    <property type="entry name" value="PAS"/>
    <property type="match status" value="1"/>
</dbReference>
<reference evidence="3" key="1">
    <citation type="journal article" date="2019" name="Int. J. Syst. Evol. Microbiol.">
        <title>The Global Catalogue of Microorganisms (GCM) 10K type strain sequencing project: providing services to taxonomists for standard genome sequencing and annotation.</title>
        <authorList>
            <consortium name="The Broad Institute Genomics Platform"/>
            <consortium name="The Broad Institute Genome Sequencing Center for Infectious Disease"/>
            <person name="Wu L."/>
            <person name="Ma J."/>
        </authorList>
    </citation>
    <scope>NUCLEOTIDE SEQUENCE [LARGE SCALE GENOMIC DNA]</scope>
    <source>
        <strain evidence="3">CCUG 55995</strain>
    </source>
</reference>
<evidence type="ECO:0000259" key="1">
    <source>
        <dbReference type="PROSITE" id="PS50112"/>
    </source>
</evidence>
<name>A0ABV9I7F2_9DEIO</name>
<comment type="caution">
    <text evidence="2">The sequence shown here is derived from an EMBL/GenBank/DDBJ whole genome shotgun (WGS) entry which is preliminary data.</text>
</comment>
<proteinExistence type="predicted"/>
<dbReference type="EMBL" id="JBHSEI010000005">
    <property type="protein sequence ID" value="MFC4638261.1"/>
    <property type="molecule type" value="Genomic_DNA"/>
</dbReference>
<accession>A0ABV9I7F2</accession>
<dbReference type="Gene3D" id="3.30.450.20">
    <property type="entry name" value="PAS domain"/>
    <property type="match status" value="1"/>
</dbReference>
<dbReference type="NCBIfam" id="TIGR00229">
    <property type="entry name" value="sensory_box"/>
    <property type="match status" value="1"/>
</dbReference>
<dbReference type="InterPro" id="IPR000014">
    <property type="entry name" value="PAS"/>
</dbReference>
<evidence type="ECO:0000313" key="3">
    <source>
        <dbReference type="Proteomes" id="UP001595952"/>
    </source>
</evidence>
<protein>
    <submittedName>
        <fullName evidence="2">PAS domain-containing protein</fullName>
    </submittedName>
</protein>
<organism evidence="2 3">
    <name type="scientific">Deinococcus hohokamensis</name>
    <dbReference type="NCBI Taxonomy" id="309883"/>
    <lineage>
        <taxon>Bacteria</taxon>
        <taxon>Thermotogati</taxon>
        <taxon>Deinococcota</taxon>
        <taxon>Deinococci</taxon>
        <taxon>Deinococcales</taxon>
        <taxon>Deinococcaceae</taxon>
        <taxon>Deinococcus</taxon>
    </lineage>
</organism>
<dbReference type="PROSITE" id="PS50112">
    <property type="entry name" value="PAS"/>
    <property type="match status" value="1"/>
</dbReference>
<keyword evidence="3" id="KW-1185">Reference proteome</keyword>
<sequence length="97" mass="11238">MDPHSLIEEVNQTASTMLGLQRPRLTGRRFSLFVIPKYRVHFSARLKRTMEEPDQRNIELLTRPDGSTFWTHLEGRAFCKDSYSGARCRVTVLNLSV</sequence>
<gene>
    <name evidence="2" type="ORF">ACFO0D_07885</name>
</gene>
<dbReference type="Proteomes" id="UP001595952">
    <property type="component" value="Unassembled WGS sequence"/>
</dbReference>
<dbReference type="SUPFAM" id="SSF55785">
    <property type="entry name" value="PYP-like sensor domain (PAS domain)"/>
    <property type="match status" value="1"/>
</dbReference>
<evidence type="ECO:0000313" key="2">
    <source>
        <dbReference type="EMBL" id="MFC4638261.1"/>
    </source>
</evidence>
<feature type="domain" description="PAS" evidence="1">
    <location>
        <begin position="1"/>
        <end position="53"/>
    </location>
</feature>